<gene>
    <name evidence="7" type="ORF">ACFQ39_08775</name>
</gene>
<evidence type="ECO:0000256" key="4">
    <source>
        <dbReference type="ARBA" id="ARBA00023136"/>
    </source>
</evidence>
<keyword evidence="2 5" id="KW-0812">Transmembrane</keyword>
<name>A0ABW3Y3A9_9FLAO</name>
<keyword evidence="8" id="KW-1185">Reference proteome</keyword>
<dbReference type="PANTHER" id="PTHR23514:SF13">
    <property type="entry name" value="INNER MEMBRANE PROTEIN YBJJ"/>
    <property type="match status" value="1"/>
</dbReference>
<feature type="transmembrane region" description="Helical" evidence="5">
    <location>
        <begin position="324"/>
        <end position="347"/>
    </location>
</feature>
<feature type="domain" description="Major facilitator superfamily (MFS) profile" evidence="6">
    <location>
        <begin position="7"/>
        <end position="379"/>
    </location>
</feature>
<evidence type="ECO:0000313" key="7">
    <source>
        <dbReference type="EMBL" id="MFD1315706.1"/>
    </source>
</evidence>
<protein>
    <submittedName>
        <fullName evidence="7">MFS transporter</fullName>
    </submittedName>
</protein>
<dbReference type="Proteomes" id="UP001597201">
    <property type="component" value="Unassembled WGS sequence"/>
</dbReference>
<dbReference type="InterPro" id="IPR036259">
    <property type="entry name" value="MFS_trans_sf"/>
</dbReference>
<dbReference type="InterPro" id="IPR051788">
    <property type="entry name" value="MFS_Transporter"/>
</dbReference>
<keyword evidence="4 5" id="KW-0472">Membrane</keyword>
<dbReference type="Gene3D" id="1.20.1250.20">
    <property type="entry name" value="MFS general substrate transporter like domains"/>
    <property type="match status" value="2"/>
</dbReference>
<dbReference type="SUPFAM" id="SSF103473">
    <property type="entry name" value="MFS general substrate transporter"/>
    <property type="match status" value="1"/>
</dbReference>
<reference evidence="8" key="1">
    <citation type="journal article" date="2019" name="Int. J. Syst. Evol. Microbiol.">
        <title>The Global Catalogue of Microorganisms (GCM) 10K type strain sequencing project: providing services to taxonomists for standard genome sequencing and annotation.</title>
        <authorList>
            <consortium name="The Broad Institute Genomics Platform"/>
            <consortium name="The Broad Institute Genome Sequencing Center for Infectious Disease"/>
            <person name="Wu L."/>
            <person name="Ma J."/>
        </authorList>
    </citation>
    <scope>NUCLEOTIDE SEQUENCE [LARGE SCALE GENOMIC DNA]</scope>
    <source>
        <strain evidence="8">CCUG 61485</strain>
    </source>
</reference>
<evidence type="ECO:0000259" key="6">
    <source>
        <dbReference type="PROSITE" id="PS50850"/>
    </source>
</evidence>
<feature type="transmembrane region" description="Helical" evidence="5">
    <location>
        <begin position="136"/>
        <end position="157"/>
    </location>
</feature>
<evidence type="ECO:0000256" key="2">
    <source>
        <dbReference type="ARBA" id="ARBA00022692"/>
    </source>
</evidence>
<sequence>MTQQSKQRIALSVYFFLVGFCFASWASRIPSIKTNFGLNEAELGNLLLAMPISSLIGLPISGWLVSKFNSRNPMFLAYILHIFSLILIGFADKIGWLFLAVSLFSFAMRIVNISMNTQSLMVQKNYTKKINGSFHGLWSLGGLVGVLFSTFLVKNHIPMKEHFMYVATVGLIMGIIAYPFLIRNDKVSTGNKLIFGKPDKFILYLGLMVFFAALCEGGMFDWSGVYFKEVVGAEVFTLGYLIFMTFMALSRFFSDKVVDHIGMKKTYLIGASIVAIGVLIVIIFPYFWPVLFGFSIVGIGVAAVFPMTFTLAGNSKKYSPGMALSIISTYGIVGMLIGPPLVGYLAHLFNLKYAFILFIFSGLMLIPLSQLLFKELEKQ</sequence>
<keyword evidence="3 5" id="KW-1133">Transmembrane helix</keyword>
<feature type="transmembrane region" description="Helical" evidence="5">
    <location>
        <begin position="353"/>
        <end position="373"/>
    </location>
</feature>
<feature type="transmembrane region" description="Helical" evidence="5">
    <location>
        <begin position="266"/>
        <end position="288"/>
    </location>
</feature>
<comment type="subcellular location">
    <subcellularLocation>
        <location evidence="1">Membrane</location>
        <topology evidence="1">Multi-pass membrane protein</topology>
    </subcellularLocation>
</comment>
<dbReference type="PANTHER" id="PTHR23514">
    <property type="entry name" value="BYPASS OF STOP CODON PROTEIN 6"/>
    <property type="match status" value="1"/>
</dbReference>
<accession>A0ABW3Y3A9</accession>
<feature type="transmembrane region" description="Helical" evidence="5">
    <location>
        <begin position="294"/>
        <end position="312"/>
    </location>
</feature>
<dbReference type="InterPro" id="IPR011701">
    <property type="entry name" value="MFS"/>
</dbReference>
<dbReference type="InterPro" id="IPR020846">
    <property type="entry name" value="MFS_dom"/>
</dbReference>
<evidence type="ECO:0000256" key="1">
    <source>
        <dbReference type="ARBA" id="ARBA00004141"/>
    </source>
</evidence>
<evidence type="ECO:0000313" key="8">
    <source>
        <dbReference type="Proteomes" id="UP001597201"/>
    </source>
</evidence>
<dbReference type="Pfam" id="PF07690">
    <property type="entry name" value="MFS_1"/>
    <property type="match status" value="1"/>
</dbReference>
<evidence type="ECO:0000256" key="5">
    <source>
        <dbReference type="SAM" id="Phobius"/>
    </source>
</evidence>
<comment type="caution">
    <text evidence="7">The sequence shown here is derived from an EMBL/GenBank/DDBJ whole genome shotgun (WGS) entry which is preliminary data.</text>
</comment>
<dbReference type="PROSITE" id="PS50850">
    <property type="entry name" value="MFS"/>
    <property type="match status" value="1"/>
</dbReference>
<dbReference type="CDD" id="cd17393">
    <property type="entry name" value="MFS_MosC_like"/>
    <property type="match status" value="1"/>
</dbReference>
<feature type="transmembrane region" description="Helical" evidence="5">
    <location>
        <begin position="9"/>
        <end position="26"/>
    </location>
</feature>
<feature type="transmembrane region" description="Helical" evidence="5">
    <location>
        <begin position="201"/>
        <end position="220"/>
    </location>
</feature>
<dbReference type="RefSeq" id="WP_377178134.1">
    <property type="nucleotide sequence ID" value="NZ_JBHTMY010000003.1"/>
</dbReference>
<evidence type="ECO:0000256" key="3">
    <source>
        <dbReference type="ARBA" id="ARBA00022989"/>
    </source>
</evidence>
<organism evidence="7 8">
    <name type="scientific">Namhaeicola litoreus</name>
    <dbReference type="NCBI Taxonomy" id="1052145"/>
    <lineage>
        <taxon>Bacteria</taxon>
        <taxon>Pseudomonadati</taxon>
        <taxon>Bacteroidota</taxon>
        <taxon>Flavobacteriia</taxon>
        <taxon>Flavobacteriales</taxon>
        <taxon>Flavobacteriaceae</taxon>
        <taxon>Namhaeicola</taxon>
    </lineage>
</organism>
<dbReference type="EMBL" id="JBHTMY010000003">
    <property type="protein sequence ID" value="MFD1315706.1"/>
    <property type="molecule type" value="Genomic_DNA"/>
</dbReference>
<feature type="transmembrane region" description="Helical" evidence="5">
    <location>
        <begin position="96"/>
        <end position="115"/>
    </location>
</feature>
<proteinExistence type="predicted"/>
<feature type="transmembrane region" description="Helical" evidence="5">
    <location>
        <begin position="235"/>
        <end position="254"/>
    </location>
</feature>
<feature type="transmembrane region" description="Helical" evidence="5">
    <location>
        <begin position="46"/>
        <end position="66"/>
    </location>
</feature>
<feature type="transmembrane region" description="Helical" evidence="5">
    <location>
        <begin position="73"/>
        <end position="90"/>
    </location>
</feature>
<feature type="transmembrane region" description="Helical" evidence="5">
    <location>
        <begin position="163"/>
        <end position="181"/>
    </location>
</feature>